<sequence>MPLWLGVILIRLSLFFKTLSSSKGYSLRSGTSLSYTRAREVVLAKFRAIGVDTSGIGLHSLRIGGASAALNSGVPDHVIKNHGRWKSDSAKDLYCRENLRRQLLATSRIGL</sequence>
<reference evidence="3 4" key="1">
    <citation type="submission" date="2022-05" db="EMBL/GenBank/DDBJ databases">
        <authorList>
            <consortium name="Genoscope - CEA"/>
            <person name="William W."/>
        </authorList>
    </citation>
    <scope>NUCLEOTIDE SEQUENCE [LARGE SCALE GENOMIC DNA]</scope>
</reference>
<proteinExistence type="predicted"/>
<dbReference type="PANTHER" id="PTHR34605:SF4">
    <property type="entry name" value="DNA ADENINE METHYLTRANSFERASE"/>
    <property type="match status" value="1"/>
</dbReference>
<dbReference type="SUPFAM" id="SSF56349">
    <property type="entry name" value="DNA breaking-rejoining enzymes"/>
    <property type="match status" value="1"/>
</dbReference>
<comment type="caution">
    <text evidence="3">The sequence shown here is derived from an EMBL/GenBank/DDBJ whole genome shotgun (WGS) entry which is preliminary data.</text>
</comment>
<evidence type="ECO:0000256" key="1">
    <source>
        <dbReference type="ARBA" id="ARBA00023172"/>
    </source>
</evidence>
<dbReference type="Proteomes" id="UP001159405">
    <property type="component" value="Unassembled WGS sequence"/>
</dbReference>
<evidence type="ECO:0000313" key="4">
    <source>
        <dbReference type="Proteomes" id="UP001159405"/>
    </source>
</evidence>
<keyword evidence="2" id="KW-0732">Signal</keyword>
<dbReference type="InterPro" id="IPR011010">
    <property type="entry name" value="DNA_brk_join_enz"/>
</dbReference>
<evidence type="ECO:0000256" key="2">
    <source>
        <dbReference type="SAM" id="SignalP"/>
    </source>
</evidence>
<dbReference type="PANTHER" id="PTHR34605">
    <property type="entry name" value="PHAGE_INTEGRASE DOMAIN-CONTAINING PROTEIN"/>
    <property type="match status" value="1"/>
</dbReference>
<organism evidence="3 4">
    <name type="scientific">Porites lobata</name>
    <dbReference type="NCBI Taxonomy" id="104759"/>
    <lineage>
        <taxon>Eukaryota</taxon>
        <taxon>Metazoa</taxon>
        <taxon>Cnidaria</taxon>
        <taxon>Anthozoa</taxon>
        <taxon>Hexacorallia</taxon>
        <taxon>Scleractinia</taxon>
        <taxon>Fungiina</taxon>
        <taxon>Poritidae</taxon>
        <taxon>Porites</taxon>
    </lineage>
</organism>
<gene>
    <name evidence="3" type="ORF">PLOB_00039401</name>
</gene>
<dbReference type="EMBL" id="CALNXK010000006">
    <property type="protein sequence ID" value="CAH3037832.1"/>
    <property type="molecule type" value="Genomic_DNA"/>
</dbReference>
<evidence type="ECO:0000313" key="3">
    <source>
        <dbReference type="EMBL" id="CAH3037832.1"/>
    </source>
</evidence>
<dbReference type="Gene3D" id="1.10.443.10">
    <property type="entry name" value="Intergrase catalytic core"/>
    <property type="match status" value="1"/>
</dbReference>
<dbReference type="InterPro" id="IPR013762">
    <property type="entry name" value="Integrase-like_cat_sf"/>
</dbReference>
<dbReference type="InterPro" id="IPR052925">
    <property type="entry name" value="Phage_Integrase-like_Recomb"/>
</dbReference>
<protein>
    <recommendedName>
        <fullName evidence="5">Tyr recombinase domain-containing protein</fullName>
    </recommendedName>
</protein>
<feature type="signal peptide" evidence="2">
    <location>
        <begin position="1"/>
        <end position="20"/>
    </location>
</feature>
<keyword evidence="1" id="KW-0233">DNA recombination</keyword>
<name>A0ABN8MWX2_9CNID</name>
<accession>A0ABN8MWX2</accession>
<evidence type="ECO:0008006" key="5">
    <source>
        <dbReference type="Google" id="ProtNLM"/>
    </source>
</evidence>
<keyword evidence="4" id="KW-1185">Reference proteome</keyword>
<feature type="chain" id="PRO_5045433352" description="Tyr recombinase domain-containing protein" evidence="2">
    <location>
        <begin position="21"/>
        <end position="111"/>
    </location>
</feature>